<evidence type="ECO:0000313" key="2">
    <source>
        <dbReference type="Proteomes" id="UP000247476"/>
    </source>
</evidence>
<gene>
    <name evidence="1" type="ORF">DLM86_24120</name>
</gene>
<dbReference type="Proteomes" id="UP000247476">
    <property type="component" value="Unassembled WGS sequence"/>
</dbReference>
<dbReference type="AlphaFoldDB" id="A0A2V5JYZ7"/>
<dbReference type="OrthoDB" id="981992at2"/>
<dbReference type="EMBL" id="QJVJ01000012">
    <property type="protein sequence ID" value="PYI51512.1"/>
    <property type="molecule type" value="Genomic_DNA"/>
</dbReference>
<comment type="caution">
    <text evidence="1">The sequence shown here is derived from an EMBL/GenBank/DDBJ whole genome shotgun (WGS) entry which is preliminary data.</text>
</comment>
<name>A0A2V5JYZ7_9BACL</name>
<proteinExistence type="predicted"/>
<organism evidence="1 2">
    <name type="scientific">Paenibacillus flagellatus</name>
    <dbReference type="NCBI Taxonomy" id="2211139"/>
    <lineage>
        <taxon>Bacteria</taxon>
        <taxon>Bacillati</taxon>
        <taxon>Bacillota</taxon>
        <taxon>Bacilli</taxon>
        <taxon>Bacillales</taxon>
        <taxon>Paenibacillaceae</taxon>
        <taxon>Paenibacillus</taxon>
    </lineage>
</organism>
<accession>A0A2V5JYZ7</accession>
<evidence type="ECO:0000313" key="1">
    <source>
        <dbReference type="EMBL" id="PYI51512.1"/>
    </source>
</evidence>
<protein>
    <submittedName>
        <fullName evidence="1">Uncharacterized protein</fullName>
    </submittedName>
</protein>
<reference evidence="1 2" key="1">
    <citation type="submission" date="2018-05" db="EMBL/GenBank/DDBJ databases">
        <title>Paenibacillus flagellatus sp. nov., isolated from selenium mineral soil.</title>
        <authorList>
            <person name="Dai X."/>
        </authorList>
    </citation>
    <scope>NUCLEOTIDE SEQUENCE [LARGE SCALE GENOMIC DNA]</scope>
    <source>
        <strain evidence="1 2">DXL2</strain>
    </source>
</reference>
<sequence>MGKFRCRCGMGLSNHRIPNDVELIVYTSVEWEVINEIDSLDYMPEPKYEVWHCKQCDRVHVFKGSKHIKTYRVELIDEDNERENHVLDP</sequence>
<keyword evidence="2" id="KW-1185">Reference proteome</keyword>